<dbReference type="PANTHER" id="PTHR35392:SF4">
    <property type="entry name" value="ZN(II)2CYS6 TRANSCRIPTION FACTOR (EUROFUNG)"/>
    <property type="match status" value="1"/>
</dbReference>
<organism evidence="2 3">
    <name type="scientific">Uncinocarpus reesii (strain UAMH 1704)</name>
    <dbReference type="NCBI Taxonomy" id="336963"/>
    <lineage>
        <taxon>Eukaryota</taxon>
        <taxon>Fungi</taxon>
        <taxon>Dikarya</taxon>
        <taxon>Ascomycota</taxon>
        <taxon>Pezizomycotina</taxon>
        <taxon>Eurotiomycetes</taxon>
        <taxon>Eurotiomycetidae</taxon>
        <taxon>Onygenales</taxon>
        <taxon>Onygenaceae</taxon>
        <taxon>Uncinocarpus</taxon>
    </lineage>
</organism>
<dbReference type="HOGENOM" id="CLU_021769_0_0_1"/>
<feature type="region of interest" description="Disordered" evidence="1">
    <location>
        <begin position="1"/>
        <end position="28"/>
    </location>
</feature>
<keyword evidence="3" id="KW-1185">Reference proteome</keyword>
<dbReference type="EMBL" id="CH476615">
    <property type="protein sequence ID" value="EEP76958.1"/>
    <property type="molecule type" value="Genomic_DNA"/>
</dbReference>
<gene>
    <name evidence="2" type="ORF">UREG_01807</name>
</gene>
<dbReference type="VEuPathDB" id="FungiDB:UREG_01807"/>
<evidence type="ECO:0000313" key="2">
    <source>
        <dbReference type="EMBL" id="EEP76958.1"/>
    </source>
</evidence>
<dbReference type="InterPro" id="IPR052973">
    <property type="entry name" value="Fungal_sec-metab_reg_TF"/>
</dbReference>
<dbReference type="OrthoDB" id="5425448at2759"/>
<accession>C4JJK0</accession>
<proteinExistence type="predicted"/>
<dbReference type="OMA" id="MNIEDPN"/>
<dbReference type="AlphaFoldDB" id="C4JJK0"/>
<feature type="compositionally biased region" description="Polar residues" evidence="1">
    <location>
        <begin position="272"/>
        <end position="316"/>
    </location>
</feature>
<feature type="region of interest" description="Disordered" evidence="1">
    <location>
        <begin position="244"/>
        <end position="356"/>
    </location>
</feature>
<sequence>MRDLDLVDQWNPSTSGQYPNIKRHHTQKPDAQMSNQVLQHLKAAYGLEEDAPAMVHAWPRSLNHPEHKVSGMQDFFTFEQLTKMPEYWPFDYHTWEQEPRIPEWESSMASSEHPLPTAPCYFSTVTPLGEIDTLSRSLMQTPDAHCTGGSTLPRNLKEDISQGISNSWPVNTGAMSFCIPERPQHSLEVHDRNYKLKGPKSTGSLLFGAHEGLVHRVSTATNNIAQDIQSLQLNPSCFSELTRASDRHELKSSSDPSASGSDSPPSPVGSLNKPSNDGEQFCASGSSSDNRTKHSSLQGCQNSREQASRVTVSKGSPHSGKRKSFLPGIQQKTSDIRSRASERERKKSNGAHTRAIAIPKASFQIVQEDGKGGSITNSPQIFPIIRARRQGPLSADGRRDAALRRKDKSVCLWCRLSKKKVKPVIAEQPCVRADFFQIVESGTCNYISQRAVNHLTLDGRSRRRMELPSTLDFEQFISSLEERQGKFNIRVRQAWGTLCILDLKESYDFLKNCPASQDQRLFDLRAFIDNHVLKFNNWQKCIKGCNPTGDVISLLSKWNNMPSRASYDFIPQSEGILDRPMNIEDPNDRIEILLAAQLSQIFCRKLEVDGYRVLQHALNKNKWDDIPYESFLKFVSQLGHILVSLRWRVSWWELLGDGGTKPDIHKERYEDRVKGLCKVLYFYYVSVKLKLPSWMTPGELDGVWSTYADADQVWDDFPSVATIEGFEMWMQRGKALLKQAGVRDRISNI</sequence>
<reference evidence="3" key="1">
    <citation type="journal article" date="2009" name="Genome Res.">
        <title>Comparative genomic analyses of the human fungal pathogens Coccidioides and their relatives.</title>
        <authorList>
            <person name="Sharpton T.J."/>
            <person name="Stajich J.E."/>
            <person name="Rounsley S.D."/>
            <person name="Gardner M.J."/>
            <person name="Wortman J.R."/>
            <person name="Jordar V.S."/>
            <person name="Maiti R."/>
            <person name="Kodira C.D."/>
            <person name="Neafsey D.E."/>
            <person name="Zeng Q."/>
            <person name="Hung C.-Y."/>
            <person name="McMahan C."/>
            <person name="Muszewska A."/>
            <person name="Grynberg M."/>
            <person name="Mandel M.A."/>
            <person name="Kellner E.M."/>
            <person name="Barker B.M."/>
            <person name="Galgiani J.N."/>
            <person name="Orbach M.J."/>
            <person name="Kirkland T.N."/>
            <person name="Cole G.T."/>
            <person name="Henn M.R."/>
            <person name="Birren B.W."/>
            <person name="Taylor J.W."/>
        </authorList>
    </citation>
    <scope>NUCLEOTIDE SEQUENCE [LARGE SCALE GENOMIC DNA]</scope>
    <source>
        <strain evidence="3">UAMH 1704</strain>
    </source>
</reference>
<dbReference type="InParanoid" id="C4JJK0"/>
<dbReference type="eggNOG" id="ENOG502SJ37">
    <property type="taxonomic scope" value="Eukaryota"/>
</dbReference>
<dbReference type="RefSeq" id="XP_002542291.1">
    <property type="nucleotide sequence ID" value="XM_002542245.1"/>
</dbReference>
<dbReference type="KEGG" id="ure:UREG_01807"/>
<name>C4JJK0_UNCRE</name>
<dbReference type="Proteomes" id="UP000002058">
    <property type="component" value="Unassembled WGS sequence"/>
</dbReference>
<feature type="compositionally biased region" description="Basic and acidic residues" evidence="1">
    <location>
        <begin position="334"/>
        <end position="347"/>
    </location>
</feature>
<evidence type="ECO:0000256" key="1">
    <source>
        <dbReference type="SAM" id="MobiDB-lite"/>
    </source>
</evidence>
<dbReference type="GeneID" id="8443860"/>
<feature type="compositionally biased region" description="Low complexity" evidence="1">
    <location>
        <begin position="253"/>
        <end position="263"/>
    </location>
</feature>
<dbReference type="PANTHER" id="PTHR35392">
    <property type="entry name" value="ZN(II)2CYS6 TRANSCRIPTION FACTOR (EUROFUNG)-RELATED-RELATED"/>
    <property type="match status" value="1"/>
</dbReference>
<protein>
    <submittedName>
        <fullName evidence="2">Uncharacterized protein</fullName>
    </submittedName>
</protein>
<evidence type="ECO:0000313" key="3">
    <source>
        <dbReference type="Proteomes" id="UP000002058"/>
    </source>
</evidence>